<dbReference type="AlphaFoldDB" id="A0A2J0KSK8"/>
<dbReference type="EMBL" id="PEWV01000080">
    <property type="protein sequence ID" value="PIU40769.1"/>
    <property type="molecule type" value="Genomic_DNA"/>
</dbReference>
<sequence>MGDIKTKSIRNIEEKMGNVDSETIRYQVLQHAKSFKTSWIDLGQTLYTVWKDKIYKNWGYSKFDLYTSKEIGIRKQTALKLLRSYYFLEKEEPNYVNKEHVEGSNAASLPTYESVDVLRLASKKKDIDRTDYMAIKKDILEKGKDAREVKRDLTALIRQREELEPEEAWKKKKVTAIKRLISLLKSVKEEIKISKLLPAQTLKEADHLIDKLESELSGKL</sequence>
<organism evidence="1 2">
    <name type="scientific">Candidatus Aquitaenariimonas noxiae</name>
    <dbReference type="NCBI Taxonomy" id="1974741"/>
    <lineage>
        <taxon>Bacteria</taxon>
        <taxon>Pseudomonadati</taxon>
        <taxon>Candidatus Omnitrophota</taxon>
        <taxon>Candidatus Aquitaenariimonas</taxon>
    </lineage>
</organism>
<comment type="caution">
    <text evidence="1">The sequence shown here is derived from an EMBL/GenBank/DDBJ whole genome shotgun (WGS) entry which is preliminary data.</text>
</comment>
<protein>
    <submittedName>
        <fullName evidence="1">Uncharacterized protein</fullName>
    </submittedName>
</protein>
<dbReference type="Proteomes" id="UP000230052">
    <property type="component" value="Unassembled WGS sequence"/>
</dbReference>
<reference evidence="1 2" key="1">
    <citation type="submission" date="2017-09" db="EMBL/GenBank/DDBJ databases">
        <title>Depth-based differentiation of microbial function through sediment-hosted aquifers and enrichment of novel symbionts in the deep terrestrial subsurface.</title>
        <authorList>
            <person name="Probst A.J."/>
            <person name="Ladd B."/>
            <person name="Jarett J.K."/>
            <person name="Geller-Mcgrath D.E."/>
            <person name="Sieber C.M."/>
            <person name="Emerson J.B."/>
            <person name="Anantharaman K."/>
            <person name="Thomas B.C."/>
            <person name="Malmstrom R."/>
            <person name="Stieglmeier M."/>
            <person name="Klingl A."/>
            <person name="Woyke T."/>
            <person name="Ryan C.M."/>
            <person name="Banfield J.F."/>
        </authorList>
    </citation>
    <scope>NUCLEOTIDE SEQUENCE [LARGE SCALE GENOMIC DNA]</scope>
    <source>
        <strain evidence="1">CG07_land_8_20_14_0_80_42_15</strain>
    </source>
</reference>
<evidence type="ECO:0000313" key="1">
    <source>
        <dbReference type="EMBL" id="PIU40769.1"/>
    </source>
</evidence>
<evidence type="ECO:0000313" key="2">
    <source>
        <dbReference type="Proteomes" id="UP000230052"/>
    </source>
</evidence>
<proteinExistence type="predicted"/>
<gene>
    <name evidence="1" type="ORF">COS99_08895</name>
</gene>
<name>A0A2J0KSK8_9BACT</name>
<accession>A0A2J0KSK8</accession>